<dbReference type="Proteomes" id="UP000295096">
    <property type="component" value="Unassembled WGS sequence"/>
</dbReference>
<accession>A0A4R5QD83</accession>
<dbReference type="AlphaFoldDB" id="A0A4R5QD83"/>
<name>A0A4R5QD83_9PROT</name>
<dbReference type="EMBL" id="SMSJ01000032">
    <property type="protein sequence ID" value="TDH60763.1"/>
    <property type="molecule type" value="Genomic_DNA"/>
</dbReference>
<organism evidence="1 2">
    <name type="scientific">Dankookia rubra</name>
    <dbReference type="NCBI Taxonomy" id="1442381"/>
    <lineage>
        <taxon>Bacteria</taxon>
        <taxon>Pseudomonadati</taxon>
        <taxon>Pseudomonadota</taxon>
        <taxon>Alphaproteobacteria</taxon>
        <taxon>Acetobacterales</taxon>
        <taxon>Roseomonadaceae</taxon>
        <taxon>Dankookia</taxon>
    </lineage>
</organism>
<gene>
    <name evidence="1" type="ORF">E2C06_20585</name>
</gene>
<proteinExistence type="predicted"/>
<evidence type="ECO:0000313" key="2">
    <source>
        <dbReference type="Proteomes" id="UP000295096"/>
    </source>
</evidence>
<evidence type="ECO:0000313" key="1">
    <source>
        <dbReference type="EMBL" id="TDH60763.1"/>
    </source>
</evidence>
<protein>
    <submittedName>
        <fullName evidence="1">Uncharacterized protein</fullName>
    </submittedName>
</protein>
<sequence length="88" mass="9535">MTPELAATLRTPETATEIPAACSIIALHYAGDEGGIVCRLDVATATGNAVYTSITHLRFDPRLPLAREIAAYQKHRVKRLRRQPPGPG</sequence>
<dbReference type="RefSeq" id="WP_133290488.1">
    <property type="nucleotide sequence ID" value="NZ_SMSJ01000032.1"/>
</dbReference>
<dbReference type="OrthoDB" id="8233701at2"/>
<comment type="caution">
    <text evidence="1">The sequence shown here is derived from an EMBL/GenBank/DDBJ whole genome shotgun (WGS) entry which is preliminary data.</text>
</comment>
<reference evidence="1 2" key="1">
    <citation type="journal article" date="2016" name="J. Microbiol.">
        <title>Dankookia rubra gen. nov., sp. nov., an alphaproteobacterium isolated from sediment of a shallow stream.</title>
        <authorList>
            <person name="Kim W.H."/>
            <person name="Kim D.H."/>
            <person name="Kang K."/>
            <person name="Ahn T.Y."/>
        </authorList>
    </citation>
    <scope>NUCLEOTIDE SEQUENCE [LARGE SCALE GENOMIC DNA]</scope>
    <source>
        <strain evidence="1 2">JCM30602</strain>
    </source>
</reference>
<keyword evidence="2" id="KW-1185">Reference proteome</keyword>